<feature type="binding site" evidence="8">
    <location>
        <position position="99"/>
    </location>
    <ligand>
        <name>Mg(2+)</name>
        <dbReference type="ChEBI" id="CHEBI:18420"/>
    </ligand>
</feature>
<dbReference type="Proteomes" id="UP000199473">
    <property type="component" value="Unassembled WGS sequence"/>
</dbReference>
<proteinExistence type="inferred from homology"/>
<evidence type="ECO:0000256" key="6">
    <source>
        <dbReference type="ARBA" id="ARBA00022842"/>
    </source>
</evidence>
<feature type="domain" description="PIN" evidence="9">
    <location>
        <begin position="1"/>
        <end position="125"/>
    </location>
</feature>
<organism evidence="10 11">
    <name type="scientific">Falsiroseomonas stagni DSM 19981</name>
    <dbReference type="NCBI Taxonomy" id="1123062"/>
    <lineage>
        <taxon>Bacteria</taxon>
        <taxon>Pseudomonadati</taxon>
        <taxon>Pseudomonadota</taxon>
        <taxon>Alphaproteobacteria</taxon>
        <taxon>Acetobacterales</taxon>
        <taxon>Roseomonadaceae</taxon>
        <taxon>Falsiroseomonas</taxon>
    </lineage>
</organism>
<dbReference type="Gene3D" id="3.40.50.1010">
    <property type="entry name" value="5'-nuclease"/>
    <property type="match status" value="1"/>
</dbReference>
<dbReference type="InterPro" id="IPR002716">
    <property type="entry name" value="PIN_dom"/>
</dbReference>
<keyword evidence="11" id="KW-1185">Reference proteome</keyword>
<comment type="cofactor">
    <cofactor evidence="1 8">
        <name>Mg(2+)</name>
        <dbReference type="ChEBI" id="CHEBI:18420"/>
    </cofactor>
</comment>
<reference evidence="10 11" key="1">
    <citation type="submission" date="2016-10" db="EMBL/GenBank/DDBJ databases">
        <authorList>
            <person name="de Groot N.N."/>
        </authorList>
    </citation>
    <scope>NUCLEOTIDE SEQUENCE [LARGE SCALE GENOMIC DNA]</scope>
    <source>
        <strain evidence="10 11">DSM 19981</strain>
    </source>
</reference>
<comment type="function">
    <text evidence="8">Toxic component of a toxin-antitoxin (TA) system. An RNase.</text>
</comment>
<evidence type="ECO:0000313" key="10">
    <source>
        <dbReference type="EMBL" id="SFL06792.1"/>
    </source>
</evidence>
<accession>A0A1I4EM17</accession>
<keyword evidence="4 8" id="KW-0479">Metal-binding</keyword>
<dbReference type="GO" id="GO:0000287">
    <property type="term" value="F:magnesium ion binding"/>
    <property type="evidence" value="ECO:0007669"/>
    <property type="project" value="UniProtKB-UniRule"/>
</dbReference>
<dbReference type="AlphaFoldDB" id="A0A1I4EM17"/>
<dbReference type="CDD" id="cd09871">
    <property type="entry name" value="PIN_MtVapC28-VapC30-like"/>
    <property type="match status" value="1"/>
</dbReference>
<dbReference type="GO" id="GO:0016787">
    <property type="term" value="F:hydrolase activity"/>
    <property type="evidence" value="ECO:0007669"/>
    <property type="project" value="UniProtKB-KW"/>
</dbReference>
<gene>
    <name evidence="8" type="primary">vapC</name>
    <name evidence="10" type="ORF">SAMN02745775_11740</name>
</gene>
<sequence>MIVDSSAIVAILRGEPEAADFSRAIVLSGKAAMTAATWVEAAMVVEGRAEGAADARFDDLIRDLGITIEPVTMTLARGARQAFRRYGRGRHPARLNFGDCFSYALAQERGEPLLFKGDDFAQTDVKRAI</sequence>
<dbReference type="InterPro" id="IPR050556">
    <property type="entry name" value="Type_II_TA_system_RNase"/>
</dbReference>
<dbReference type="RefSeq" id="WP_092962985.1">
    <property type="nucleotide sequence ID" value="NZ_FOSQ01000017.1"/>
</dbReference>
<dbReference type="OrthoDB" id="32625at2"/>
<evidence type="ECO:0000256" key="4">
    <source>
        <dbReference type="ARBA" id="ARBA00022723"/>
    </source>
</evidence>
<dbReference type="STRING" id="1123062.SAMN02745775_11740"/>
<evidence type="ECO:0000256" key="1">
    <source>
        <dbReference type="ARBA" id="ARBA00001946"/>
    </source>
</evidence>
<comment type="similarity">
    <text evidence="7 8">Belongs to the PINc/VapC protein family.</text>
</comment>
<evidence type="ECO:0000256" key="5">
    <source>
        <dbReference type="ARBA" id="ARBA00022801"/>
    </source>
</evidence>
<dbReference type="GO" id="GO:0004540">
    <property type="term" value="F:RNA nuclease activity"/>
    <property type="evidence" value="ECO:0007669"/>
    <property type="project" value="InterPro"/>
</dbReference>
<dbReference type="GO" id="GO:0090729">
    <property type="term" value="F:toxin activity"/>
    <property type="evidence" value="ECO:0007669"/>
    <property type="project" value="UniProtKB-KW"/>
</dbReference>
<dbReference type="SUPFAM" id="SSF88723">
    <property type="entry name" value="PIN domain-like"/>
    <property type="match status" value="1"/>
</dbReference>
<dbReference type="PANTHER" id="PTHR33653:SF1">
    <property type="entry name" value="RIBONUCLEASE VAPC2"/>
    <property type="match status" value="1"/>
</dbReference>
<evidence type="ECO:0000256" key="7">
    <source>
        <dbReference type="ARBA" id="ARBA00038093"/>
    </source>
</evidence>
<keyword evidence="2 8" id="KW-1277">Toxin-antitoxin system</keyword>
<feature type="binding site" evidence="8">
    <location>
        <position position="4"/>
    </location>
    <ligand>
        <name>Mg(2+)</name>
        <dbReference type="ChEBI" id="CHEBI:18420"/>
    </ligand>
</feature>
<dbReference type="PANTHER" id="PTHR33653">
    <property type="entry name" value="RIBONUCLEASE VAPC2"/>
    <property type="match status" value="1"/>
</dbReference>
<dbReference type="Pfam" id="PF01850">
    <property type="entry name" value="PIN"/>
    <property type="match status" value="1"/>
</dbReference>
<dbReference type="HAMAP" id="MF_00265">
    <property type="entry name" value="VapC_Nob1"/>
    <property type="match status" value="1"/>
</dbReference>
<dbReference type="InterPro" id="IPR029060">
    <property type="entry name" value="PIN-like_dom_sf"/>
</dbReference>
<evidence type="ECO:0000256" key="8">
    <source>
        <dbReference type="HAMAP-Rule" id="MF_00265"/>
    </source>
</evidence>
<keyword evidence="5 8" id="KW-0378">Hydrolase</keyword>
<evidence type="ECO:0000313" key="11">
    <source>
        <dbReference type="Proteomes" id="UP000199473"/>
    </source>
</evidence>
<dbReference type="EMBL" id="FOSQ01000017">
    <property type="protein sequence ID" value="SFL06792.1"/>
    <property type="molecule type" value="Genomic_DNA"/>
</dbReference>
<evidence type="ECO:0000256" key="2">
    <source>
        <dbReference type="ARBA" id="ARBA00022649"/>
    </source>
</evidence>
<keyword evidence="6 8" id="KW-0460">Magnesium</keyword>
<dbReference type="InterPro" id="IPR022907">
    <property type="entry name" value="VapC_family"/>
</dbReference>
<protein>
    <recommendedName>
        <fullName evidence="8">Ribonuclease VapC</fullName>
        <shortName evidence="8">RNase VapC</shortName>
        <ecNumber evidence="8">3.1.-.-</ecNumber>
    </recommendedName>
    <alternativeName>
        <fullName evidence="8">Toxin VapC</fullName>
    </alternativeName>
</protein>
<evidence type="ECO:0000259" key="9">
    <source>
        <dbReference type="Pfam" id="PF01850"/>
    </source>
</evidence>
<dbReference type="EC" id="3.1.-.-" evidence="8"/>
<keyword evidence="3 8" id="KW-0540">Nuclease</keyword>
<name>A0A1I4EM17_9PROT</name>
<keyword evidence="8" id="KW-0800">Toxin</keyword>
<evidence type="ECO:0000256" key="3">
    <source>
        <dbReference type="ARBA" id="ARBA00022722"/>
    </source>
</evidence>